<evidence type="ECO:0000313" key="3">
    <source>
        <dbReference type="Proteomes" id="UP000031666"/>
    </source>
</evidence>
<name>A0A0B8QN45_9VIBR</name>
<accession>A0A0B8QN45</accession>
<reference evidence="3 4" key="3">
    <citation type="submission" date="2015-01" db="EMBL/GenBank/DDBJ databases">
        <authorList>
            <consortium name="NBRP consortium"/>
            <person name="Sawabe T."/>
            <person name="Meirelles P."/>
            <person name="Feng G."/>
            <person name="Sayaka M."/>
            <person name="Hattori M."/>
            <person name="Ohkuma M."/>
        </authorList>
    </citation>
    <scope>NUCLEOTIDE SEQUENCE [LARGE SCALE GENOMIC DNA]</scope>
    <source>
        <strain evidence="3">JCM 19241</strain>
        <strain evidence="1 4">JCM19232</strain>
        <strain evidence="2">JCM19241</strain>
    </source>
</reference>
<sequence length="72" mass="8112">MIKAELAYKPLGIGKWTTVTISRDMALALAKEYAESGWPVMVDGIKFERLESPLDCPVEVINCLDFLFFPCE</sequence>
<reference evidence="2 3" key="2">
    <citation type="submission" date="2015-01" db="EMBL/GenBank/DDBJ databases">
        <title>Vibrio sp. C94 JCM 19241 whole genome shotgun sequence.</title>
        <authorList>
            <person name="Sawabe T."/>
            <person name="Meirelles P."/>
            <person name="Feng G."/>
            <person name="Sayaka M."/>
            <person name="Hattori M."/>
            <person name="Ohkuma M."/>
        </authorList>
    </citation>
    <scope>NUCLEOTIDE SEQUENCE [LARGE SCALE GENOMIC DNA]</scope>
    <source>
        <strain evidence="3">JCM 19241</strain>
        <strain evidence="2">JCM19241</strain>
    </source>
</reference>
<dbReference type="AlphaFoldDB" id="A0A0B8QN45"/>
<gene>
    <name evidence="1" type="ORF">JCM19232_4052</name>
    <name evidence="2" type="ORF">JCM19241_137</name>
</gene>
<evidence type="ECO:0000313" key="2">
    <source>
        <dbReference type="EMBL" id="GAM75839.1"/>
    </source>
</evidence>
<evidence type="ECO:0000313" key="4">
    <source>
        <dbReference type="Proteomes" id="UP000031670"/>
    </source>
</evidence>
<dbReference type="EMBL" id="BBSA01000002">
    <property type="protein sequence ID" value="GAM61110.1"/>
    <property type="molecule type" value="Genomic_DNA"/>
</dbReference>
<reference evidence="1 4" key="1">
    <citation type="submission" date="2015-01" db="EMBL/GenBank/DDBJ databases">
        <title>Vibrio sp. C5 JCM 19232 whole genome shotgun sequence.</title>
        <authorList>
            <person name="Sawabe T."/>
            <person name="Meirelles P."/>
            <person name="Feng G."/>
            <person name="Sayaka M."/>
            <person name="Hattori M."/>
            <person name="Ohkuma M."/>
        </authorList>
    </citation>
    <scope>NUCLEOTIDE SEQUENCE [LARGE SCALE GENOMIC DNA]</scope>
    <source>
        <strain evidence="1 4">JCM19232</strain>
    </source>
</reference>
<dbReference type="EMBL" id="BBSC01000005">
    <property type="protein sequence ID" value="GAM75839.1"/>
    <property type="molecule type" value="Genomic_DNA"/>
</dbReference>
<dbReference type="Proteomes" id="UP000031666">
    <property type="component" value="Unassembled WGS sequence"/>
</dbReference>
<accession>A0A0B8P2V5</accession>
<dbReference type="Proteomes" id="UP000031670">
    <property type="component" value="Unassembled WGS sequence"/>
</dbReference>
<protein>
    <submittedName>
        <fullName evidence="2">Uncharacterized protein</fullName>
    </submittedName>
</protein>
<proteinExistence type="predicted"/>
<evidence type="ECO:0000313" key="1">
    <source>
        <dbReference type="EMBL" id="GAM61110.1"/>
    </source>
</evidence>
<comment type="caution">
    <text evidence="2">The sequence shown here is derived from an EMBL/GenBank/DDBJ whole genome shotgun (WGS) entry which is preliminary data.</text>
</comment>
<organism evidence="2 3">
    <name type="scientific">Vibrio ishigakensis</name>
    <dbReference type="NCBI Taxonomy" id="1481914"/>
    <lineage>
        <taxon>Bacteria</taxon>
        <taxon>Pseudomonadati</taxon>
        <taxon>Pseudomonadota</taxon>
        <taxon>Gammaproteobacteria</taxon>
        <taxon>Vibrionales</taxon>
        <taxon>Vibrionaceae</taxon>
        <taxon>Vibrio</taxon>
    </lineage>
</organism>